<gene>
    <name evidence="7" type="ORF">PORUE0001_0968</name>
</gene>
<accession>C2MAV7</accession>
<dbReference type="Pfam" id="PF03739">
    <property type="entry name" value="LptF_LptG"/>
    <property type="match status" value="2"/>
</dbReference>
<proteinExistence type="predicted"/>
<dbReference type="AlphaFoldDB" id="C2MAV7"/>
<dbReference type="GO" id="GO:0015920">
    <property type="term" value="P:lipopolysaccharide transport"/>
    <property type="evidence" value="ECO:0007669"/>
    <property type="project" value="TreeGrafter"/>
</dbReference>
<evidence type="ECO:0000313" key="7">
    <source>
        <dbReference type="EMBL" id="EEK17127.1"/>
    </source>
</evidence>
<name>C2MAV7_9PORP</name>
<sequence>MQVRGMRLRPKIMYIFMVRSFLPLLLMTILICWFVVLMQFLWQHIDDLVGKGMDVGVLLEVIFYAGLYVLPTAVPLGVLLASLMTFGNLGERLELLAMKSAGVPLSKIMKPLVILVTCIALGLFVYLDRGVQKASVRVYQILFSARYARPELELPKGIFFNGIDGYSIYVGDKDVATSTLYNVMIYDLSEQRAPRIILADTGRLLMDDSKLYLIMSLRSGESFEQLSSQTTLIPGSQASDERPASYIKEHFTEKVIFIPFDANFEMMGDDYLKSQFVGKNLRELINYSDSTRMATDSVGRQVGSDVLFDIHSKLQPPGQADLGTMMPGANLQAAAWLKQDQLSHLPFAIVSARRLDHDELLVSGYSDAAPTHYTLDTLMDRASDQDKLMGYKQALEWLDNLSSSVQIADTYYDDAASDYRVNAQEMHRKFTFPVACLLFFFVGAPLGAIVRKGGVGTPMVLAVLIFIIYYVIDTFGLKMINSGQIPVWAGMWLSSAVILPLGAFLTYKASRDSATLNADAYVVFFRRFFHPNYARQLEYKEIIMEPATTEEVLHDISQLQRQMDALRGMTYARSKGLRLDCLPDFATAYQQLYEQLEETVETLHNYPDKYVFAQLINIPLLGKTLASSLWQRKLYVWICIPLLPVSLPVMLYLAIALRRNERQLRLMSPILNHIVKQIKSQTV</sequence>
<comment type="caution">
    <text evidence="7">The sequence shown here is derived from an EMBL/GenBank/DDBJ whole genome shotgun (WGS) entry which is preliminary data.</text>
</comment>
<organism evidence="7 8">
    <name type="scientific">Porphyromonas uenonis 60-3</name>
    <dbReference type="NCBI Taxonomy" id="596327"/>
    <lineage>
        <taxon>Bacteria</taxon>
        <taxon>Pseudomonadati</taxon>
        <taxon>Bacteroidota</taxon>
        <taxon>Bacteroidia</taxon>
        <taxon>Bacteroidales</taxon>
        <taxon>Porphyromonadaceae</taxon>
        <taxon>Porphyromonas</taxon>
    </lineage>
</organism>
<dbReference type="Proteomes" id="UP000003303">
    <property type="component" value="Unassembled WGS sequence"/>
</dbReference>
<keyword evidence="8" id="KW-1185">Reference proteome</keyword>
<feature type="transmembrane region" description="Helical" evidence="6">
    <location>
        <begin position="487"/>
        <end position="507"/>
    </location>
</feature>
<keyword evidence="3 6" id="KW-0812">Transmembrane</keyword>
<feature type="transmembrane region" description="Helical" evidence="6">
    <location>
        <begin position="108"/>
        <end position="127"/>
    </location>
</feature>
<keyword evidence="4 6" id="KW-1133">Transmembrane helix</keyword>
<keyword evidence="5 6" id="KW-0472">Membrane</keyword>
<evidence type="ECO:0000256" key="5">
    <source>
        <dbReference type="ARBA" id="ARBA00023136"/>
    </source>
</evidence>
<feature type="transmembrane region" description="Helical" evidence="6">
    <location>
        <begin position="635"/>
        <end position="657"/>
    </location>
</feature>
<dbReference type="PANTHER" id="PTHR33529">
    <property type="entry name" value="SLR0882 PROTEIN-RELATED"/>
    <property type="match status" value="1"/>
</dbReference>
<evidence type="ECO:0000256" key="4">
    <source>
        <dbReference type="ARBA" id="ARBA00022989"/>
    </source>
</evidence>
<comment type="subcellular location">
    <subcellularLocation>
        <location evidence="1">Cell membrane</location>
        <topology evidence="1">Multi-pass membrane protein</topology>
    </subcellularLocation>
</comment>
<evidence type="ECO:0000256" key="6">
    <source>
        <dbReference type="SAM" id="Phobius"/>
    </source>
</evidence>
<protein>
    <submittedName>
        <fullName evidence="7">Permease, YjgP/YjgQ family</fullName>
    </submittedName>
</protein>
<feature type="transmembrane region" description="Helical" evidence="6">
    <location>
        <begin position="62"/>
        <end position="87"/>
    </location>
</feature>
<evidence type="ECO:0000313" key="8">
    <source>
        <dbReference type="Proteomes" id="UP000003303"/>
    </source>
</evidence>
<dbReference type="eggNOG" id="COG0795">
    <property type="taxonomic scope" value="Bacteria"/>
</dbReference>
<evidence type="ECO:0000256" key="3">
    <source>
        <dbReference type="ARBA" id="ARBA00022692"/>
    </source>
</evidence>
<dbReference type="InterPro" id="IPR005495">
    <property type="entry name" value="LptG/LptF_permease"/>
</dbReference>
<dbReference type="GO" id="GO:0043190">
    <property type="term" value="C:ATP-binding cassette (ABC) transporter complex"/>
    <property type="evidence" value="ECO:0007669"/>
    <property type="project" value="TreeGrafter"/>
</dbReference>
<evidence type="ECO:0000256" key="1">
    <source>
        <dbReference type="ARBA" id="ARBA00004651"/>
    </source>
</evidence>
<keyword evidence="2" id="KW-1003">Cell membrane</keyword>
<dbReference type="STRING" id="596327.PORUE0001_0968"/>
<dbReference type="EMBL" id="ACLR01000118">
    <property type="protein sequence ID" value="EEK17127.1"/>
    <property type="molecule type" value="Genomic_DNA"/>
</dbReference>
<feature type="transmembrane region" description="Helical" evidence="6">
    <location>
        <begin position="430"/>
        <end position="448"/>
    </location>
</feature>
<feature type="transmembrane region" description="Helical" evidence="6">
    <location>
        <begin position="21"/>
        <end position="42"/>
    </location>
</feature>
<dbReference type="PANTHER" id="PTHR33529:SF6">
    <property type="entry name" value="YJGP_YJGQ FAMILY PERMEASE"/>
    <property type="match status" value="1"/>
</dbReference>
<evidence type="ECO:0000256" key="2">
    <source>
        <dbReference type="ARBA" id="ARBA00022475"/>
    </source>
</evidence>
<feature type="transmembrane region" description="Helical" evidence="6">
    <location>
        <begin position="455"/>
        <end position="472"/>
    </location>
</feature>
<reference evidence="7 8" key="1">
    <citation type="submission" date="2009-04" db="EMBL/GenBank/DDBJ databases">
        <authorList>
            <person name="Sebastian Y."/>
            <person name="Madupu R."/>
            <person name="Durkin A.S."/>
            <person name="Torralba M."/>
            <person name="Methe B."/>
            <person name="Sutton G.G."/>
            <person name="Strausberg R.L."/>
            <person name="Nelson K.E."/>
        </authorList>
    </citation>
    <scope>NUCLEOTIDE SEQUENCE [LARGE SCALE GENOMIC DNA]</scope>
    <source>
        <strain evidence="7 8">60-3</strain>
    </source>
</reference>